<protein>
    <submittedName>
        <fullName evidence="1">Uncharacterized protein</fullName>
    </submittedName>
</protein>
<gene>
    <name evidence="1" type="ORF">RASY3_14715</name>
</gene>
<dbReference type="EMBL" id="JEOB01000004">
    <property type="protein sequence ID" value="EXM38560.1"/>
    <property type="molecule type" value="Genomic_DNA"/>
</dbReference>
<accession>A0A011WNK7</accession>
<evidence type="ECO:0000313" key="1">
    <source>
        <dbReference type="EMBL" id="EXM38560.1"/>
    </source>
</evidence>
<dbReference type="AlphaFoldDB" id="A0A011WNK7"/>
<reference evidence="1 2" key="1">
    <citation type="submission" date="2013-06" db="EMBL/GenBank/DDBJ databases">
        <title>Rumen cellulosomics: divergent fiber-degrading strategies revealed by comparative genome-wide analysis of six Ruminococcal strains.</title>
        <authorList>
            <person name="Dassa B."/>
            <person name="Borovok I."/>
            <person name="Lamed R."/>
            <person name="Flint H."/>
            <person name="Yeoman C.J."/>
            <person name="White B."/>
            <person name="Bayer E.A."/>
        </authorList>
    </citation>
    <scope>NUCLEOTIDE SEQUENCE [LARGE SCALE GENOMIC DNA]</scope>
    <source>
        <strain evidence="1 2">SY3</strain>
    </source>
</reference>
<sequence>MVVKMISLQQVQDLVYDYLSKCKYYEATGKDAADDICGLIGMCDIVDVEINEESSSDGIYS</sequence>
<proteinExistence type="predicted"/>
<dbReference type="RefSeq" id="WP_037289405.1">
    <property type="nucleotide sequence ID" value="NZ_JEOB01000004.1"/>
</dbReference>
<evidence type="ECO:0000313" key="2">
    <source>
        <dbReference type="Proteomes" id="UP000021369"/>
    </source>
</evidence>
<organism evidence="1 2">
    <name type="scientific">Ruminococcus albus SY3</name>
    <dbReference type="NCBI Taxonomy" id="1341156"/>
    <lineage>
        <taxon>Bacteria</taxon>
        <taxon>Bacillati</taxon>
        <taxon>Bacillota</taxon>
        <taxon>Clostridia</taxon>
        <taxon>Eubacteriales</taxon>
        <taxon>Oscillospiraceae</taxon>
        <taxon>Ruminococcus</taxon>
    </lineage>
</organism>
<keyword evidence="2" id="KW-1185">Reference proteome</keyword>
<dbReference type="Proteomes" id="UP000021369">
    <property type="component" value="Unassembled WGS sequence"/>
</dbReference>
<name>A0A011WNK7_RUMAL</name>
<comment type="caution">
    <text evidence="1">The sequence shown here is derived from an EMBL/GenBank/DDBJ whole genome shotgun (WGS) entry which is preliminary data.</text>
</comment>